<organism evidence="1 2">
    <name type="scientific">Suillus luteus UH-Slu-Lm8-n1</name>
    <dbReference type="NCBI Taxonomy" id="930992"/>
    <lineage>
        <taxon>Eukaryota</taxon>
        <taxon>Fungi</taxon>
        <taxon>Dikarya</taxon>
        <taxon>Basidiomycota</taxon>
        <taxon>Agaricomycotina</taxon>
        <taxon>Agaricomycetes</taxon>
        <taxon>Agaricomycetidae</taxon>
        <taxon>Boletales</taxon>
        <taxon>Suillineae</taxon>
        <taxon>Suillaceae</taxon>
        <taxon>Suillus</taxon>
    </lineage>
</organism>
<dbReference type="AlphaFoldDB" id="A0A0C9ZSQ4"/>
<proteinExistence type="predicted"/>
<gene>
    <name evidence="1" type="ORF">CY34DRAFT_243882</name>
</gene>
<sequence length="138" mass="15677">MMIAVRQAGAQHLTLCWYILARVASSDGELSLPSVAPYWSKTTVGQVLELNKLLRGRSLVSSTDLSHCSFVKLSYRNLFLIHKPDPMEVLYDVFVGICSYCRIEVVGTFKDDTLQCLLCRQDAQVRDRHYVHISIIRS</sequence>
<evidence type="ECO:0000313" key="2">
    <source>
        <dbReference type="Proteomes" id="UP000054485"/>
    </source>
</evidence>
<evidence type="ECO:0000313" key="1">
    <source>
        <dbReference type="EMBL" id="KIK40860.1"/>
    </source>
</evidence>
<reference evidence="2" key="2">
    <citation type="submission" date="2015-01" db="EMBL/GenBank/DDBJ databases">
        <title>Evolutionary Origins and Diversification of the Mycorrhizal Mutualists.</title>
        <authorList>
            <consortium name="DOE Joint Genome Institute"/>
            <consortium name="Mycorrhizal Genomics Consortium"/>
            <person name="Kohler A."/>
            <person name="Kuo A."/>
            <person name="Nagy L.G."/>
            <person name="Floudas D."/>
            <person name="Copeland A."/>
            <person name="Barry K.W."/>
            <person name="Cichocki N."/>
            <person name="Veneault-Fourrey C."/>
            <person name="LaButti K."/>
            <person name="Lindquist E.A."/>
            <person name="Lipzen A."/>
            <person name="Lundell T."/>
            <person name="Morin E."/>
            <person name="Murat C."/>
            <person name="Riley R."/>
            <person name="Ohm R."/>
            <person name="Sun H."/>
            <person name="Tunlid A."/>
            <person name="Henrissat B."/>
            <person name="Grigoriev I.V."/>
            <person name="Hibbett D.S."/>
            <person name="Martin F."/>
        </authorList>
    </citation>
    <scope>NUCLEOTIDE SEQUENCE [LARGE SCALE GENOMIC DNA]</scope>
    <source>
        <strain evidence="2">UH-Slu-Lm8-n1</strain>
    </source>
</reference>
<protein>
    <submittedName>
        <fullName evidence="1">Uncharacterized protein</fullName>
    </submittedName>
</protein>
<name>A0A0C9ZSQ4_9AGAM</name>
<dbReference type="EMBL" id="KN835288">
    <property type="protein sequence ID" value="KIK40860.1"/>
    <property type="molecule type" value="Genomic_DNA"/>
</dbReference>
<reference evidence="1 2" key="1">
    <citation type="submission" date="2014-04" db="EMBL/GenBank/DDBJ databases">
        <authorList>
            <consortium name="DOE Joint Genome Institute"/>
            <person name="Kuo A."/>
            <person name="Ruytinx J."/>
            <person name="Rineau F."/>
            <person name="Colpaert J."/>
            <person name="Kohler A."/>
            <person name="Nagy L.G."/>
            <person name="Floudas D."/>
            <person name="Copeland A."/>
            <person name="Barry K.W."/>
            <person name="Cichocki N."/>
            <person name="Veneault-Fourrey C."/>
            <person name="LaButti K."/>
            <person name="Lindquist E.A."/>
            <person name="Lipzen A."/>
            <person name="Lundell T."/>
            <person name="Morin E."/>
            <person name="Murat C."/>
            <person name="Sun H."/>
            <person name="Tunlid A."/>
            <person name="Henrissat B."/>
            <person name="Grigoriev I.V."/>
            <person name="Hibbett D.S."/>
            <person name="Martin F."/>
            <person name="Nordberg H.P."/>
            <person name="Cantor M.N."/>
            <person name="Hua S.X."/>
        </authorList>
    </citation>
    <scope>NUCLEOTIDE SEQUENCE [LARGE SCALE GENOMIC DNA]</scope>
    <source>
        <strain evidence="1 2">UH-Slu-Lm8-n1</strain>
    </source>
</reference>
<accession>A0A0C9ZSQ4</accession>
<keyword evidence="2" id="KW-1185">Reference proteome</keyword>
<dbReference type="Proteomes" id="UP000054485">
    <property type="component" value="Unassembled WGS sequence"/>
</dbReference>
<dbReference type="InParanoid" id="A0A0C9ZSQ4"/>
<dbReference type="HOGENOM" id="CLU_1856627_0_0_1"/>